<dbReference type="SUPFAM" id="SSF53686">
    <property type="entry name" value="Tryptophan synthase beta subunit-like PLP-dependent enzymes"/>
    <property type="match status" value="1"/>
</dbReference>
<dbReference type="InterPro" id="IPR023026">
    <property type="entry name" value="Trp_synth_beta/beta-like"/>
</dbReference>
<evidence type="ECO:0000313" key="3">
    <source>
        <dbReference type="EMBL" id="CBH19555.1"/>
    </source>
</evidence>
<evidence type="ECO:0000256" key="2">
    <source>
        <dbReference type="ARBA" id="ARBA00022898"/>
    </source>
</evidence>
<evidence type="ECO:0000256" key="1">
    <source>
        <dbReference type="ARBA" id="ARBA00001933"/>
    </source>
</evidence>
<sequence length="108" mass="11875">MCCRMMMDKLLNPTPLVLGSHYPGVGPEHSFLKDIGRAEYDSVTDQEALDAFKRVSRLEGIIPALETSHALAYLEKLCPTLPDGVRVVVNCSGRGDKDVHTASKYLDV</sequence>
<accession>D0AB53</accession>
<reference evidence="3" key="1">
    <citation type="submission" date="2009-10" db="EMBL/GenBank/DDBJ databases">
        <title>Abiotic stress responsive signalling networks in rice (Oryza sativa L.).</title>
        <authorList>
            <person name="Lenka S.K."/>
            <person name="Singh A.K."/>
            <person name="Katiyar A."/>
            <person name="Chinnusamy V."/>
            <person name="Bansal K.C."/>
        </authorList>
    </citation>
    <scope>NUCLEOTIDE SEQUENCE</scope>
    <source>
        <tissue evidence="3">Leaf</tissue>
        <tissue evidence="3">Root</tissue>
    </source>
</reference>
<proteinExistence type="evidence at transcript level"/>
<dbReference type="EMBL" id="FN556356">
    <property type="protein sequence ID" value="CBH19555.1"/>
    <property type="molecule type" value="mRNA"/>
</dbReference>
<name>D0AB53_ORYSI</name>
<dbReference type="GO" id="GO:0005737">
    <property type="term" value="C:cytoplasm"/>
    <property type="evidence" value="ECO:0007669"/>
    <property type="project" value="TreeGrafter"/>
</dbReference>
<protein>
    <submittedName>
        <fullName evidence="3">Tryptophan synthase</fullName>
    </submittedName>
</protein>
<dbReference type="AlphaFoldDB" id="D0AB53"/>
<dbReference type="GO" id="GO:0004834">
    <property type="term" value="F:tryptophan synthase activity"/>
    <property type="evidence" value="ECO:0007669"/>
    <property type="project" value="InterPro"/>
</dbReference>
<comment type="cofactor">
    <cofactor evidence="1">
        <name>pyridoxal 5'-phosphate</name>
        <dbReference type="ChEBI" id="CHEBI:597326"/>
    </cofactor>
</comment>
<dbReference type="InterPro" id="IPR036052">
    <property type="entry name" value="TrpB-like_PALP_sf"/>
</dbReference>
<dbReference type="PANTHER" id="PTHR48077">
    <property type="entry name" value="TRYPTOPHAN SYNTHASE-RELATED"/>
    <property type="match status" value="1"/>
</dbReference>
<gene>
    <name evidence="3" type="primary">trp</name>
</gene>
<dbReference type="Gene3D" id="3.40.50.1100">
    <property type="match status" value="1"/>
</dbReference>
<dbReference type="PANTHER" id="PTHR48077:SF3">
    <property type="entry name" value="TRYPTOPHAN SYNTHASE"/>
    <property type="match status" value="1"/>
</dbReference>
<organism evidence="3">
    <name type="scientific">Oryza sativa subsp. indica</name>
    <name type="common">Rice</name>
    <dbReference type="NCBI Taxonomy" id="39946"/>
    <lineage>
        <taxon>Eukaryota</taxon>
        <taxon>Viridiplantae</taxon>
        <taxon>Streptophyta</taxon>
        <taxon>Embryophyta</taxon>
        <taxon>Tracheophyta</taxon>
        <taxon>Spermatophyta</taxon>
        <taxon>Magnoliopsida</taxon>
        <taxon>Liliopsida</taxon>
        <taxon>Poales</taxon>
        <taxon>Poaceae</taxon>
        <taxon>BOP clade</taxon>
        <taxon>Oryzoideae</taxon>
        <taxon>Oryzeae</taxon>
        <taxon>Oryzinae</taxon>
        <taxon>Oryza</taxon>
        <taxon>Oryza sativa</taxon>
    </lineage>
</organism>
<keyword evidence="2" id="KW-0663">Pyridoxal phosphate</keyword>